<feature type="domain" description="Protein kinase" evidence="1">
    <location>
        <begin position="49"/>
        <end position="319"/>
    </location>
</feature>
<protein>
    <recommendedName>
        <fullName evidence="1">Protein kinase domain-containing protein</fullName>
    </recommendedName>
</protein>
<proteinExistence type="predicted"/>
<keyword evidence="3" id="KW-1185">Reference proteome</keyword>
<comment type="caution">
    <text evidence="2">The sequence shown here is derived from an EMBL/GenBank/DDBJ whole genome shotgun (WGS) entry which is preliminary data.</text>
</comment>
<dbReference type="EMBL" id="JASGXD010000003">
    <property type="protein sequence ID" value="KAK6007135.1"/>
    <property type="molecule type" value="Genomic_DNA"/>
</dbReference>
<dbReference type="SUPFAM" id="SSF56112">
    <property type="entry name" value="Protein kinase-like (PK-like)"/>
    <property type="match status" value="1"/>
</dbReference>
<dbReference type="Proteomes" id="UP001341245">
    <property type="component" value="Unassembled WGS sequence"/>
</dbReference>
<dbReference type="InterPro" id="IPR000719">
    <property type="entry name" value="Prot_kinase_dom"/>
</dbReference>
<dbReference type="Gene3D" id="1.10.510.10">
    <property type="entry name" value="Transferase(Phosphotransferase) domain 1"/>
    <property type="match status" value="1"/>
</dbReference>
<evidence type="ECO:0000259" key="1">
    <source>
        <dbReference type="PROSITE" id="PS50011"/>
    </source>
</evidence>
<sequence length="319" mass="35995">MANPTPRLADMAHNARVLVMHTFRNWVFRPPVNQGAGRQLAPGNWIGIPPANGIMAVGAEGVVHLWCDVDPTTQMIRDRVVVKHVVSGQVRYQDPFNWVNNQVGGEPLECRQANLVWAAMPNATVQQHIQPCLGWGDVVPPHVVAQTYQYKLYHEYCSHSSLNRVMKNQPKKKKKGAIRKGRKQFPEPFLWYMFESLAKACVAMDRVYNGTGLVHQDIHPGNVFFGDPDPTRFAMYPVLKVADFGSARELTNQVRNRGAIVQDDPVCLAYAAPENSWVVPIPVNQPLQWEAPNMRISKKTNIYQRITGGYHRITTESPK</sequence>
<gene>
    <name evidence="2" type="ORF">QM012_006143</name>
</gene>
<dbReference type="PROSITE" id="PS50011">
    <property type="entry name" value="PROTEIN_KINASE_DOM"/>
    <property type="match status" value="1"/>
</dbReference>
<name>A0ABR0TTA5_AURPU</name>
<accession>A0ABR0TTA5</accession>
<evidence type="ECO:0000313" key="3">
    <source>
        <dbReference type="Proteomes" id="UP001341245"/>
    </source>
</evidence>
<dbReference type="InterPro" id="IPR011009">
    <property type="entry name" value="Kinase-like_dom_sf"/>
</dbReference>
<organism evidence="2 3">
    <name type="scientific">Aureobasidium pullulans</name>
    <name type="common">Black yeast</name>
    <name type="synonym">Pullularia pullulans</name>
    <dbReference type="NCBI Taxonomy" id="5580"/>
    <lineage>
        <taxon>Eukaryota</taxon>
        <taxon>Fungi</taxon>
        <taxon>Dikarya</taxon>
        <taxon>Ascomycota</taxon>
        <taxon>Pezizomycotina</taxon>
        <taxon>Dothideomycetes</taxon>
        <taxon>Dothideomycetidae</taxon>
        <taxon>Dothideales</taxon>
        <taxon>Saccotheciaceae</taxon>
        <taxon>Aureobasidium</taxon>
    </lineage>
</organism>
<evidence type="ECO:0000313" key="2">
    <source>
        <dbReference type="EMBL" id="KAK6007135.1"/>
    </source>
</evidence>
<reference evidence="2 3" key="1">
    <citation type="submission" date="2023-11" db="EMBL/GenBank/DDBJ databases">
        <title>Draft genome sequence and annotation of the polyextremotolerant black yeast-like fungus Aureobasidium pullulans NRRL 62042.</title>
        <authorList>
            <person name="Dielentheis-Frenken M.R.E."/>
            <person name="Wibberg D."/>
            <person name="Blank L.M."/>
            <person name="Tiso T."/>
        </authorList>
    </citation>
    <scope>NUCLEOTIDE SEQUENCE [LARGE SCALE GENOMIC DNA]</scope>
    <source>
        <strain evidence="2 3">NRRL 62042</strain>
    </source>
</reference>